<dbReference type="EMBL" id="CP051006">
    <property type="protein sequence ID" value="QNT90432.1"/>
    <property type="molecule type" value="Genomic_DNA"/>
</dbReference>
<name>A0A7H1PQV2_9ACTN</name>
<evidence type="ECO:0000313" key="3">
    <source>
        <dbReference type="Proteomes" id="UP000516422"/>
    </source>
</evidence>
<feature type="region of interest" description="Disordered" evidence="1">
    <location>
        <begin position="1"/>
        <end position="29"/>
    </location>
</feature>
<gene>
    <name evidence="2" type="ORF">HEP81_00094</name>
</gene>
<protein>
    <submittedName>
        <fullName evidence="2">Uncharacterized protein</fullName>
    </submittedName>
</protein>
<organism evidence="2 3">
    <name type="scientific">Streptomyces griseofuscus</name>
    <dbReference type="NCBI Taxonomy" id="146922"/>
    <lineage>
        <taxon>Bacteria</taxon>
        <taxon>Bacillati</taxon>
        <taxon>Actinomycetota</taxon>
        <taxon>Actinomycetes</taxon>
        <taxon>Kitasatosporales</taxon>
        <taxon>Streptomycetaceae</taxon>
        <taxon>Streptomyces</taxon>
    </lineage>
</organism>
<sequence length="61" mass="6445">MPSARRNEESLTVNMPSPGADSPRARSTSDAASLIANRIPVAVPPDSLSEAAAVMEWRRPG</sequence>
<dbReference type="Proteomes" id="UP000516422">
    <property type="component" value="Chromosome"/>
</dbReference>
<dbReference type="KEGG" id="sgf:HEP81_00094"/>
<evidence type="ECO:0000313" key="2">
    <source>
        <dbReference type="EMBL" id="QNT90432.1"/>
    </source>
</evidence>
<evidence type="ECO:0000256" key="1">
    <source>
        <dbReference type="SAM" id="MobiDB-lite"/>
    </source>
</evidence>
<reference evidence="2 3" key="1">
    <citation type="submission" date="2020-04" db="EMBL/GenBank/DDBJ databases">
        <title>Characterization and engineering of Streptomyces griseofuscus DSM40191 as a potential heterologous host for expression of BGCs.</title>
        <authorList>
            <person name="Gren T."/>
            <person name="Whitford C.M."/>
            <person name="Mohite O.S."/>
            <person name="Joergensen T.S."/>
            <person name="Nielsen J.B."/>
            <person name="Lee S.Y."/>
            <person name="Weber T."/>
        </authorList>
    </citation>
    <scope>NUCLEOTIDE SEQUENCE [LARGE SCALE GENOMIC DNA]</scope>
    <source>
        <strain evidence="2 3">DSM 40191</strain>
    </source>
</reference>
<dbReference type="AlphaFoldDB" id="A0A7H1PQV2"/>
<proteinExistence type="predicted"/>
<accession>A0A7H1PQV2</accession>